<evidence type="ECO:0000259" key="7">
    <source>
        <dbReference type="PROSITE" id="PS51462"/>
    </source>
</evidence>
<reference evidence="8 9" key="1">
    <citation type="submission" date="2017-06" db="EMBL/GenBank/DDBJ databases">
        <title>Raineya orbicola gen. nov., sp. nov. a slightly thermophilic bacterium of the phylum Bacteroidetes and the description of Raineyaceae fam. nov.</title>
        <authorList>
            <person name="Albuquerque L."/>
            <person name="Polonia A.R.M."/>
            <person name="Barroso C."/>
            <person name="Froufe H.J.C."/>
            <person name="Lage O."/>
            <person name="Lobo-Da-Cunha A."/>
            <person name="Egas C."/>
            <person name="Da Costa M.S."/>
        </authorList>
    </citation>
    <scope>NUCLEOTIDE SEQUENCE [LARGE SCALE GENOMIC DNA]</scope>
    <source>
        <strain evidence="8 9">SPSPC-11</strain>
    </source>
</reference>
<dbReference type="PANTHER" id="PTHR12992:SF11">
    <property type="entry name" value="MITOCHONDRIAL COENZYME A DIPHOSPHATASE NUDT8"/>
    <property type="match status" value="1"/>
</dbReference>
<evidence type="ECO:0000256" key="5">
    <source>
        <dbReference type="ARBA" id="ARBA00022842"/>
    </source>
</evidence>
<name>A0A2N3IIR6_9BACT</name>
<evidence type="ECO:0000313" key="9">
    <source>
        <dbReference type="Proteomes" id="UP000233387"/>
    </source>
</evidence>
<dbReference type="EMBL" id="NKXO01000010">
    <property type="protein sequence ID" value="PKQ70186.1"/>
    <property type="molecule type" value="Genomic_DNA"/>
</dbReference>
<evidence type="ECO:0000256" key="2">
    <source>
        <dbReference type="ARBA" id="ARBA00001946"/>
    </source>
</evidence>
<keyword evidence="5" id="KW-0460">Magnesium</keyword>
<evidence type="ECO:0000256" key="6">
    <source>
        <dbReference type="ARBA" id="ARBA00023211"/>
    </source>
</evidence>
<dbReference type="InterPro" id="IPR045121">
    <property type="entry name" value="CoAse"/>
</dbReference>
<protein>
    <submittedName>
        <fullName evidence="8">NUDIX domain</fullName>
    </submittedName>
</protein>
<proteinExistence type="predicted"/>
<dbReference type="AlphaFoldDB" id="A0A2N3IIR6"/>
<evidence type="ECO:0000313" key="8">
    <source>
        <dbReference type="EMBL" id="PKQ70186.1"/>
    </source>
</evidence>
<dbReference type="PANTHER" id="PTHR12992">
    <property type="entry name" value="NUDIX HYDROLASE"/>
    <property type="match status" value="1"/>
</dbReference>
<dbReference type="OrthoDB" id="9802805at2"/>
<dbReference type="SUPFAM" id="SSF55811">
    <property type="entry name" value="Nudix"/>
    <property type="match status" value="1"/>
</dbReference>
<dbReference type="Pfam" id="PF00293">
    <property type="entry name" value="NUDIX"/>
    <property type="match status" value="1"/>
</dbReference>
<comment type="cofactor">
    <cofactor evidence="2">
        <name>Mg(2+)</name>
        <dbReference type="ChEBI" id="CHEBI:18420"/>
    </cofactor>
</comment>
<sequence length="208" mass="23410">MFFTEIEKLAKRIASGNLPGKEAQIRMVSDRFKDRYFELKPNAQTREGAVLILLYPENNTLGLPLILRPEHEKGVHSGQAAFPGGKKDETDKDFIQTALREAQEEVNLDTSQVKIVGQISPLFIFASNFMVYPTVAYVEKKPILEPNPTEVAEIFFTNIEKLKNPATIKKTIISTPQYNFETPYFDVAGKIVWGATAMMLSELIALID</sequence>
<dbReference type="RefSeq" id="WP_101358102.1">
    <property type="nucleotide sequence ID" value="NZ_NKXO01000010.1"/>
</dbReference>
<dbReference type="InterPro" id="IPR000086">
    <property type="entry name" value="NUDIX_hydrolase_dom"/>
</dbReference>
<dbReference type="Gene3D" id="3.90.79.10">
    <property type="entry name" value="Nucleoside Triphosphate Pyrophosphohydrolase"/>
    <property type="match status" value="1"/>
</dbReference>
<gene>
    <name evidence="8" type="ORF">Rain11_0846</name>
</gene>
<evidence type="ECO:0000256" key="3">
    <source>
        <dbReference type="ARBA" id="ARBA00022723"/>
    </source>
</evidence>
<dbReference type="GO" id="GO:0046872">
    <property type="term" value="F:metal ion binding"/>
    <property type="evidence" value="ECO:0007669"/>
    <property type="project" value="UniProtKB-KW"/>
</dbReference>
<keyword evidence="6" id="KW-0464">Manganese</keyword>
<dbReference type="GO" id="GO:0010945">
    <property type="term" value="F:coenzyme A diphosphatase activity"/>
    <property type="evidence" value="ECO:0007669"/>
    <property type="project" value="InterPro"/>
</dbReference>
<accession>A0A2N3IIR6</accession>
<evidence type="ECO:0000256" key="1">
    <source>
        <dbReference type="ARBA" id="ARBA00001936"/>
    </source>
</evidence>
<keyword evidence="9" id="KW-1185">Reference proteome</keyword>
<dbReference type="InterPro" id="IPR015797">
    <property type="entry name" value="NUDIX_hydrolase-like_dom_sf"/>
</dbReference>
<feature type="domain" description="Nudix hydrolase" evidence="7">
    <location>
        <begin position="45"/>
        <end position="180"/>
    </location>
</feature>
<evidence type="ECO:0000256" key="4">
    <source>
        <dbReference type="ARBA" id="ARBA00022801"/>
    </source>
</evidence>
<keyword evidence="3" id="KW-0479">Metal-binding</keyword>
<organism evidence="8 9">
    <name type="scientific">Raineya orbicola</name>
    <dbReference type="NCBI Taxonomy" id="2016530"/>
    <lineage>
        <taxon>Bacteria</taxon>
        <taxon>Pseudomonadati</taxon>
        <taxon>Bacteroidota</taxon>
        <taxon>Cytophagia</taxon>
        <taxon>Cytophagales</taxon>
        <taxon>Raineyaceae</taxon>
        <taxon>Raineya</taxon>
    </lineage>
</organism>
<comment type="cofactor">
    <cofactor evidence="1">
        <name>Mn(2+)</name>
        <dbReference type="ChEBI" id="CHEBI:29035"/>
    </cofactor>
</comment>
<dbReference type="PROSITE" id="PS51462">
    <property type="entry name" value="NUDIX"/>
    <property type="match status" value="1"/>
</dbReference>
<keyword evidence="4" id="KW-0378">Hydrolase</keyword>
<dbReference type="Proteomes" id="UP000233387">
    <property type="component" value="Unassembled WGS sequence"/>
</dbReference>
<comment type="caution">
    <text evidence="8">The sequence shown here is derived from an EMBL/GenBank/DDBJ whole genome shotgun (WGS) entry which is preliminary data.</text>
</comment>
<dbReference type="CDD" id="cd03426">
    <property type="entry name" value="NUDIX_CoAse_Nudt7"/>
    <property type="match status" value="1"/>
</dbReference>